<gene>
    <name evidence="1" type="ORF">B296_00046450</name>
</gene>
<reference evidence="1 2" key="1">
    <citation type="journal article" date="2014" name="Agronomy (Basel)">
        <title>A Draft Genome Sequence for Ensete ventricosum, the Drought-Tolerant Tree Against Hunger.</title>
        <authorList>
            <person name="Harrison J."/>
            <person name="Moore K.A."/>
            <person name="Paszkiewicz K."/>
            <person name="Jones T."/>
            <person name="Grant M."/>
            <person name="Ambacheew D."/>
            <person name="Muzemil S."/>
            <person name="Studholme D.J."/>
        </authorList>
    </citation>
    <scope>NUCLEOTIDE SEQUENCE [LARGE SCALE GENOMIC DNA]</scope>
</reference>
<evidence type="ECO:0008006" key="3">
    <source>
        <dbReference type="Google" id="ProtNLM"/>
    </source>
</evidence>
<dbReference type="GO" id="GO:0034058">
    <property type="term" value="P:endosomal vesicle fusion"/>
    <property type="evidence" value="ECO:0007669"/>
    <property type="project" value="TreeGrafter"/>
</dbReference>
<proteinExistence type="predicted"/>
<name>A0A426Z3P2_ENSVE</name>
<evidence type="ECO:0000313" key="1">
    <source>
        <dbReference type="EMBL" id="RRT58599.1"/>
    </source>
</evidence>
<dbReference type="Proteomes" id="UP000287651">
    <property type="component" value="Unassembled WGS sequence"/>
</dbReference>
<comment type="caution">
    <text evidence="1">The sequence shown here is derived from an EMBL/GenBank/DDBJ whole genome shotgun (WGS) entry which is preliminary data.</text>
</comment>
<feature type="non-terminal residue" evidence="1">
    <location>
        <position position="138"/>
    </location>
</feature>
<dbReference type="GO" id="GO:0005737">
    <property type="term" value="C:cytoplasm"/>
    <property type="evidence" value="ECO:0007669"/>
    <property type="project" value="TreeGrafter"/>
</dbReference>
<dbReference type="AlphaFoldDB" id="A0A426Z3P2"/>
<accession>A0A426Z3P2</accession>
<organism evidence="1 2">
    <name type="scientific">Ensete ventricosum</name>
    <name type="common">Abyssinian banana</name>
    <name type="synonym">Musa ensete</name>
    <dbReference type="NCBI Taxonomy" id="4639"/>
    <lineage>
        <taxon>Eukaryota</taxon>
        <taxon>Viridiplantae</taxon>
        <taxon>Streptophyta</taxon>
        <taxon>Embryophyta</taxon>
        <taxon>Tracheophyta</taxon>
        <taxon>Spermatophyta</taxon>
        <taxon>Magnoliopsida</taxon>
        <taxon>Liliopsida</taxon>
        <taxon>Zingiberales</taxon>
        <taxon>Musaceae</taxon>
        <taxon>Ensete</taxon>
    </lineage>
</organism>
<dbReference type="GO" id="GO:0016020">
    <property type="term" value="C:membrane"/>
    <property type="evidence" value="ECO:0007669"/>
    <property type="project" value="TreeGrafter"/>
</dbReference>
<dbReference type="PANTHER" id="PTHR12894:SF43">
    <property type="entry name" value="VACUOLAR SORTING PROTEIN 3"/>
    <property type="match status" value="1"/>
</dbReference>
<sequence>MTLLLLLPFQEELETLLDDSRHLRTLAFLYASKGMYSKALTIWRMLAKNYSTGLWKNPASSVACDSPKSCTDLSSGQQNAANEASKLLQESSDQDLVMEHLEWVCYIRDCADLLIADIDQNLAIQVLTSEKRTNQLSP</sequence>
<evidence type="ECO:0000313" key="2">
    <source>
        <dbReference type="Proteomes" id="UP000287651"/>
    </source>
</evidence>
<dbReference type="PANTHER" id="PTHR12894">
    <property type="entry name" value="CNH DOMAIN CONTAINING"/>
    <property type="match status" value="1"/>
</dbReference>
<dbReference type="InterPro" id="IPR032914">
    <property type="entry name" value="Vam6/VPS39/TRAP1"/>
</dbReference>
<dbReference type="EMBL" id="AMZH03008598">
    <property type="protein sequence ID" value="RRT58599.1"/>
    <property type="molecule type" value="Genomic_DNA"/>
</dbReference>
<protein>
    <recommendedName>
        <fullName evidence="3">PIK-related kinase FAT domain-containing protein</fullName>
    </recommendedName>
</protein>
<dbReference type="GO" id="GO:0006914">
    <property type="term" value="P:autophagy"/>
    <property type="evidence" value="ECO:0007669"/>
    <property type="project" value="TreeGrafter"/>
</dbReference>